<dbReference type="EMBL" id="JAJFAZ020000008">
    <property type="protein sequence ID" value="KAI5312385.1"/>
    <property type="molecule type" value="Genomic_DNA"/>
</dbReference>
<dbReference type="AlphaFoldDB" id="A0AAD4YKH4"/>
<protein>
    <submittedName>
        <fullName evidence="1">Uncharacterized protein</fullName>
    </submittedName>
</protein>
<name>A0AAD4YKH4_PRUDU</name>
<keyword evidence="2" id="KW-1185">Reference proteome</keyword>
<gene>
    <name evidence="1" type="ORF">L3X38_041558</name>
</gene>
<evidence type="ECO:0000313" key="2">
    <source>
        <dbReference type="Proteomes" id="UP001054821"/>
    </source>
</evidence>
<sequence length="109" mass="12684">MLMGSLAVCMAKTGIVEVTAWIRVALPAEERTLLFQEASLACTLYAREREYLPKKDMDKTDRETMAMDTSHMSPETKQFWKLERRDVMRRILFRDDGPSNTDWLNDGNH</sequence>
<accession>A0AAD4YKH4</accession>
<organism evidence="1 2">
    <name type="scientific">Prunus dulcis</name>
    <name type="common">Almond</name>
    <name type="synonym">Amygdalus dulcis</name>
    <dbReference type="NCBI Taxonomy" id="3755"/>
    <lineage>
        <taxon>Eukaryota</taxon>
        <taxon>Viridiplantae</taxon>
        <taxon>Streptophyta</taxon>
        <taxon>Embryophyta</taxon>
        <taxon>Tracheophyta</taxon>
        <taxon>Spermatophyta</taxon>
        <taxon>Magnoliopsida</taxon>
        <taxon>eudicotyledons</taxon>
        <taxon>Gunneridae</taxon>
        <taxon>Pentapetalae</taxon>
        <taxon>rosids</taxon>
        <taxon>fabids</taxon>
        <taxon>Rosales</taxon>
        <taxon>Rosaceae</taxon>
        <taxon>Amygdaloideae</taxon>
        <taxon>Amygdaleae</taxon>
        <taxon>Prunus</taxon>
    </lineage>
</organism>
<dbReference type="Proteomes" id="UP001054821">
    <property type="component" value="Chromosome 8"/>
</dbReference>
<comment type="caution">
    <text evidence="1">The sequence shown here is derived from an EMBL/GenBank/DDBJ whole genome shotgun (WGS) entry which is preliminary data.</text>
</comment>
<proteinExistence type="predicted"/>
<evidence type="ECO:0000313" key="1">
    <source>
        <dbReference type="EMBL" id="KAI5312385.1"/>
    </source>
</evidence>
<reference evidence="1 2" key="1">
    <citation type="journal article" date="2022" name="G3 (Bethesda)">
        <title>Whole-genome sequence and methylome profiling of the almond [Prunus dulcis (Mill.) D.A. Webb] cultivar 'Nonpareil'.</title>
        <authorList>
            <person name="D'Amico-Willman K.M."/>
            <person name="Ouma W.Z."/>
            <person name="Meulia T."/>
            <person name="Sideli G.M."/>
            <person name="Gradziel T.M."/>
            <person name="Fresnedo-Ramirez J."/>
        </authorList>
    </citation>
    <scope>NUCLEOTIDE SEQUENCE [LARGE SCALE GENOMIC DNA]</scope>
    <source>
        <strain evidence="1">Clone GOH B32 T37-40</strain>
    </source>
</reference>